<feature type="transmembrane region" description="Helical" evidence="10">
    <location>
        <begin position="308"/>
        <end position="325"/>
    </location>
</feature>
<organism evidence="11 12">
    <name type="scientific">Chlorogloeopsis fritschii PCC 6912</name>
    <dbReference type="NCBI Taxonomy" id="211165"/>
    <lineage>
        <taxon>Bacteria</taxon>
        <taxon>Bacillati</taxon>
        <taxon>Cyanobacteriota</taxon>
        <taxon>Cyanophyceae</taxon>
        <taxon>Nostocales</taxon>
        <taxon>Chlorogloeopsidaceae</taxon>
        <taxon>Chlorogloeopsis</taxon>
    </lineage>
</organism>
<keyword evidence="7" id="KW-0256">Endoplasmic reticulum</keyword>
<evidence type="ECO:0000256" key="3">
    <source>
        <dbReference type="ARBA" id="ARBA00022502"/>
    </source>
</evidence>
<gene>
    <name evidence="11" type="ORF">PCC6912_13170</name>
</gene>
<keyword evidence="3" id="KW-0337">GPI-anchor biosynthesis</keyword>
<feature type="transmembrane region" description="Helical" evidence="10">
    <location>
        <begin position="139"/>
        <end position="158"/>
    </location>
</feature>
<dbReference type="GO" id="GO:0031501">
    <property type="term" value="C:mannosyltransferase complex"/>
    <property type="evidence" value="ECO:0007669"/>
    <property type="project" value="TreeGrafter"/>
</dbReference>
<dbReference type="GO" id="GO:0016020">
    <property type="term" value="C:membrane"/>
    <property type="evidence" value="ECO:0007669"/>
    <property type="project" value="GOC"/>
</dbReference>
<feature type="transmembrane region" description="Helical" evidence="10">
    <location>
        <begin position="17"/>
        <end position="39"/>
    </location>
</feature>
<keyword evidence="4" id="KW-0328">Glycosyltransferase</keyword>
<accession>A0A3S5K2F1</accession>
<evidence type="ECO:0000256" key="1">
    <source>
        <dbReference type="ARBA" id="ARBA00004477"/>
    </source>
</evidence>
<keyword evidence="12" id="KW-1185">Reference proteome</keyword>
<comment type="caution">
    <text evidence="11">The sequence shown here is derived from an EMBL/GenBank/DDBJ whole genome shotgun (WGS) entry which is preliminary data.</text>
</comment>
<dbReference type="RefSeq" id="WP_016872451.1">
    <property type="nucleotide sequence ID" value="NZ_AJLN01000085.1"/>
</dbReference>
<feature type="transmembrane region" description="Helical" evidence="10">
    <location>
        <begin position="283"/>
        <end position="301"/>
    </location>
</feature>
<dbReference type="OrthoDB" id="151635at2"/>
<evidence type="ECO:0000313" key="12">
    <source>
        <dbReference type="Proteomes" id="UP000268857"/>
    </source>
</evidence>
<keyword evidence="9 10" id="KW-0472">Membrane</keyword>
<evidence type="ECO:0000256" key="6">
    <source>
        <dbReference type="ARBA" id="ARBA00022692"/>
    </source>
</evidence>
<dbReference type="PANTHER" id="PTHR12468:SF2">
    <property type="entry name" value="GPI MANNOSYLTRANSFERASE 2"/>
    <property type="match status" value="1"/>
</dbReference>
<dbReference type="GO" id="GO:0000009">
    <property type="term" value="F:alpha-1,6-mannosyltransferase activity"/>
    <property type="evidence" value="ECO:0007669"/>
    <property type="project" value="InterPro"/>
</dbReference>
<keyword evidence="8 10" id="KW-1133">Transmembrane helix</keyword>
<keyword evidence="5" id="KW-0808">Transferase</keyword>
<dbReference type="PANTHER" id="PTHR12468">
    <property type="entry name" value="GPI MANNOSYLTRANSFERASE 2"/>
    <property type="match status" value="1"/>
</dbReference>
<dbReference type="GO" id="GO:0004376">
    <property type="term" value="F:GPI mannosyltransferase activity"/>
    <property type="evidence" value="ECO:0007669"/>
    <property type="project" value="InterPro"/>
</dbReference>
<evidence type="ECO:0000256" key="5">
    <source>
        <dbReference type="ARBA" id="ARBA00022679"/>
    </source>
</evidence>
<dbReference type="EMBL" id="RSCJ01000003">
    <property type="protein sequence ID" value="RUR85201.1"/>
    <property type="molecule type" value="Genomic_DNA"/>
</dbReference>
<comment type="subcellular location">
    <subcellularLocation>
        <location evidence="1">Endoplasmic reticulum membrane</location>
        <topology evidence="1">Multi-pass membrane protein</topology>
    </subcellularLocation>
</comment>
<feature type="transmembrane region" description="Helical" evidence="10">
    <location>
        <begin position="105"/>
        <end position="127"/>
    </location>
</feature>
<dbReference type="GO" id="GO:0006506">
    <property type="term" value="P:GPI anchor biosynthetic process"/>
    <property type="evidence" value="ECO:0007669"/>
    <property type="project" value="UniProtKB-UniPathway"/>
</dbReference>
<feature type="transmembrane region" description="Helical" evidence="10">
    <location>
        <begin position="360"/>
        <end position="382"/>
    </location>
</feature>
<dbReference type="InterPro" id="IPR007315">
    <property type="entry name" value="PIG-V/Gpi18"/>
</dbReference>
<evidence type="ECO:0000256" key="9">
    <source>
        <dbReference type="ARBA" id="ARBA00023136"/>
    </source>
</evidence>
<proteinExistence type="predicted"/>
<evidence type="ECO:0008006" key="13">
    <source>
        <dbReference type="Google" id="ProtNLM"/>
    </source>
</evidence>
<evidence type="ECO:0000313" key="11">
    <source>
        <dbReference type="EMBL" id="RUR85201.1"/>
    </source>
</evidence>
<dbReference type="STRING" id="211165.GCA_000317285_03265"/>
<dbReference type="AlphaFoldDB" id="A0A3S5K2F1"/>
<feature type="transmembrane region" description="Helical" evidence="10">
    <location>
        <begin position="178"/>
        <end position="203"/>
    </location>
</feature>
<evidence type="ECO:0000256" key="2">
    <source>
        <dbReference type="ARBA" id="ARBA00004687"/>
    </source>
</evidence>
<protein>
    <recommendedName>
        <fullName evidence="13">Integral membrane protein</fullName>
    </recommendedName>
</protein>
<evidence type="ECO:0000256" key="7">
    <source>
        <dbReference type="ARBA" id="ARBA00022824"/>
    </source>
</evidence>
<dbReference type="Proteomes" id="UP000268857">
    <property type="component" value="Unassembled WGS sequence"/>
</dbReference>
<evidence type="ECO:0000256" key="10">
    <source>
        <dbReference type="SAM" id="Phobius"/>
    </source>
</evidence>
<feature type="transmembrane region" description="Helical" evidence="10">
    <location>
        <begin position="215"/>
        <end position="238"/>
    </location>
</feature>
<dbReference type="UniPathway" id="UPA00196"/>
<name>A0A3S5K2F1_CHLFR</name>
<evidence type="ECO:0000256" key="8">
    <source>
        <dbReference type="ARBA" id="ARBA00022989"/>
    </source>
</evidence>
<dbReference type="Pfam" id="PF04188">
    <property type="entry name" value="Mannosyl_trans2"/>
    <property type="match status" value="1"/>
</dbReference>
<keyword evidence="6 10" id="KW-0812">Transmembrane</keyword>
<sequence length="428" mass="47849">MAQVQIFIKKVLWKDDFLFPAAIWLISRIFIWAVMLLVAPHLPQPPQGIVPSFGWGVFDAWDSVRYRSIVTSGYEFINNGQQYNIAFFPLFPLIIRGLMNFGLPFAVAGVLVNNLAFLATLYCLYFWVQEQLGTNEARWAIAVVVWCPLSLFGTVIYTEGLYLYLSTAALYAFDRKQYGWVAFWGSLATATRPTGMALIPAFLIAAWKEKRSSTAYLAACASAIGLLLFSLYCAINFADPIAFIHAQRGWRPSFGFDWRGWLNMLLELAAGTSDWQNIQLKNLLHLLLFGVIVASGCILWGKRKQLSNTKIVYCFYAVVTFLLILADRQFINNLLNVTMVLGGGYFLWHLRKRLTPVTTCYGFCGIALLLASGGTISLSRLAYGIVPLNLALGIRLVGYPRLGLLILGLFSVLLARLAIGFAQNLWVG</sequence>
<comment type="pathway">
    <text evidence="2">Glycolipid biosynthesis; glycosylphosphatidylinositol-anchor biosynthesis.</text>
</comment>
<feature type="transmembrane region" description="Helical" evidence="10">
    <location>
        <begin position="402"/>
        <end position="422"/>
    </location>
</feature>
<evidence type="ECO:0000256" key="4">
    <source>
        <dbReference type="ARBA" id="ARBA00022676"/>
    </source>
</evidence>
<reference evidence="11 12" key="1">
    <citation type="journal article" date="2019" name="Genome Biol. Evol.">
        <title>Day and night: Metabolic profiles and evolutionary relationships of six axenic non-marine cyanobacteria.</title>
        <authorList>
            <person name="Will S.E."/>
            <person name="Henke P."/>
            <person name="Boedeker C."/>
            <person name="Huang S."/>
            <person name="Brinkmann H."/>
            <person name="Rohde M."/>
            <person name="Jarek M."/>
            <person name="Friedl T."/>
            <person name="Seufert S."/>
            <person name="Schumacher M."/>
            <person name="Overmann J."/>
            <person name="Neumann-Schaal M."/>
            <person name="Petersen J."/>
        </authorList>
    </citation>
    <scope>NUCLEOTIDE SEQUENCE [LARGE SCALE GENOMIC DNA]</scope>
    <source>
        <strain evidence="11 12">PCC 6912</strain>
    </source>
</reference>